<dbReference type="PANTHER" id="PTHR30383">
    <property type="entry name" value="THIOESTERASE 1/PROTEASE 1/LYSOPHOSPHOLIPASE L1"/>
    <property type="match status" value="1"/>
</dbReference>
<name>A0A7L4USG5_BALHA</name>
<feature type="domain" description="LysM" evidence="2">
    <location>
        <begin position="181"/>
        <end position="224"/>
    </location>
</feature>
<dbReference type="EMBL" id="QENZ01000003">
    <property type="protein sequence ID" value="PVX52639.1"/>
    <property type="molecule type" value="Genomic_DNA"/>
</dbReference>
<organism evidence="3 4">
    <name type="scientific">Balneicella halophila</name>
    <dbReference type="NCBI Taxonomy" id="1537566"/>
    <lineage>
        <taxon>Bacteria</taxon>
        <taxon>Pseudomonadati</taxon>
        <taxon>Bacteroidota</taxon>
        <taxon>Bacteroidia</taxon>
        <taxon>Bacteroidales</taxon>
        <taxon>Balneicellaceae</taxon>
        <taxon>Balneicella</taxon>
    </lineage>
</organism>
<dbReference type="SUPFAM" id="SSF52266">
    <property type="entry name" value="SGNH hydrolase"/>
    <property type="match status" value="1"/>
</dbReference>
<dbReference type="AlphaFoldDB" id="A0A7L4USG5"/>
<dbReference type="Gene3D" id="3.40.50.1110">
    <property type="entry name" value="SGNH hydrolase"/>
    <property type="match status" value="2"/>
</dbReference>
<dbReference type="CDD" id="cd00118">
    <property type="entry name" value="LysM"/>
    <property type="match status" value="1"/>
</dbReference>
<dbReference type="InterPro" id="IPR051532">
    <property type="entry name" value="Ester_Hydrolysis_Enzymes"/>
</dbReference>
<dbReference type="InterPro" id="IPR018392">
    <property type="entry name" value="LysM"/>
</dbReference>
<sequence>MNKKIVFILFICWIMPVNAEVPLIDSAKNIIQNVESLTAFYQKLAEAKKGNGDINILHIGDSHIQAGFLTGTLRRAFQNDYGNAGRGLVFPYRLANTNGDMDVRFSSSVSWQRYRIITEEAPKVGISGATVYTNAKEFFVKLQAGEDEAFNQIEIFGEGLSQVKLAIADESIKIQPKTTKIIHKVKSGDVLGKIARKYHVTVSQIKHWNHLRGTMIRIGQKLVILKQGKTPVYDSSQFEWVTVYEQSDNTIKAVLPEATRGIYLIKEKQDVNKTVSLYSLHLSNSQQGVVYNAVGYNGAKYTDYLKSPLFFTQMEELFRPDLVIISLGTNEAFDKVYSLESFRNDVELFCKEIELRTGCHTILFTTPPSALVSRRYPNKKLLKYAEVLKEVAQERNYAVWDLYEIMGGEQGLKKWYKSGLAGKDRIHFKEEGYRLQGESLYKALTKHAE</sequence>
<dbReference type="InterPro" id="IPR013830">
    <property type="entry name" value="SGNH_hydro"/>
</dbReference>
<dbReference type="RefSeq" id="WP_116496165.1">
    <property type="nucleotide sequence ID" value="NZ_QENZ01000003.1"/>
</dbReference>
<dbReference type="GO" id="GO:0016788">
    <property type="term" value="F:hydrolase activity, acting on ester bonds"/>
    <property type="evidence" value="ECO:0007669"/>
    <property type="project" value="UniProtKB-ARBA"/>
</dbReference>
<dbReference type="PANTHER" id="PTHR30383:SF29">
    <property type="entry name" value="SGNH HYDROLASE-TYPE ESTERASE DOMAIN-CONTAINING PROTEIN"/>
    <property type="match status" value="1"/>
</dbReference>
<dbReference type="Pfam" id="PF01476">
    <property type="entry name" value="LysM"/>
    <property type="match status" value="1"/>
</dbReference>
<gene>
    <name evidence="3" type="ORF">C7377_0968</name>
</gene>
<feature type="chain" id="PRO_5029690919" evidence="1">
    <location>
        <begin position="20"/>
        <end position="449"/>
    </location>
</feature>
<dbReference type="InterPro" id="IPR036514">
    <property type="entry name" value="SGNH_hydro_sf"/>
</dbReference>
<dbReference type="PROSITE" id="PS51782">
    <property type="entry name" value="LYSM"/>
    <property type="match status" value="1"/>
</dbReference>
<dbReference type="SMART" id="SM00257">
    <property type="entry name" value="LysM"/>
    <property type="match status" value="1"/>
</dbReference>
<evidence type="ECO:0000259" key="2">
    <source>
        <dbReference type="PROSITE" id="PS51782"/>
    </source>
</evidence>
<keyword evidence="1" id="KW-0732">Signal</keyword>
<dbReference type="InterPro" id="IPR036779">
    <property type="entry name" value="LysM_dom_sf"/>
</dbReference>
<dbReference type="SUPFAM" id="SSF54106">
    <property type="entry name" value="LysM domain"/>
    <property type="match status" value="1"/>
</dbReference>
<protein>
    <submittedName>
        <fullName evidence="3">LysM domain-containing protein</fullName>
    </submittedName>
</protein>
<evidence type="ECO:0000313" key="4">
    <source>
        <dbReference type="Proteomes" id="UP000251835"/>
    </source>
</evidence>
<proteinExistence type="predicted"/>
<keyword evidence="4" id="KW-1185">Reference proteome</keyword>
<evidence type="ECO:0000313" key="3">
    <source>
        <dbReference type="EMBL" id="PVX52639.1"/>
    </source>
</evidence>
<dbReference type="Pfam" id="PF13472">
    <property type="entry name" value="Lipase_GDSL_2"/>
    <property type="match status" value="1"/>
</dbReference>
<comment type="caution">
    <text evidence="3">The sequence shown here is derived from an EMBL/GenBank/DDBJ whole genome shotgun (WGS) entry which is preliminary data.</text>
</comment>
<feature type="signal peptide" evidence="1">
    <location>
        <begin position="1"/>
        <end position="19"/>
    </location>
</feature>
<accession>A0A7L4USG5</accession>
<dbReference type="Proteomes" id="UP000251835">
    <property type="component" value="Unassembled WGS sequence"/>
</dbReference>
<dbReference type="OrthoDB" id="9764375at2"/>
<evidence type="ECO:0000256" key="1">
    <source>
        <dbReference type="SAM" id="SignalP"/>
    </source>
</evidence>
<dbReference type="Gene3D" id="3.10.350.10">
    <property type="entry name" value="LysM domain"/>
    <property type="match status" value="1"/>
</dbReference>
<reference evidence="3 4" key="1">
    <citation type="submission" date="2018-05" db="EMBL/GenBank/DDBJ databases">
        <title>Genomic Encyclopedia of Type Strains, Phase IV (KMG-IV): sequencing the most valuable type-strain genomes for metagenomic binning, comparative biology and taxonomic classification.</title>
        <authorList>
            <person name="Goeker M."/>
        </authorList>
    </citation>
    <scope>NUCLEOTIDE SEQUENCE [LARGE SCALE GENOMIC DNA]</scope>
    <source>
        <strain evidence="3 4">DSM 28579</strain>
    </source>
</reference>